<keyword evidence="7" id="KW-1185">Reference proteome</keyword>
<evidence type="ECO:0000256" key="3">
    <source>
        <dbReference type="ARBA" id="ARBA00022837"/>
    </source>
</evidence>
<keyword evidence="1" id="KW-0479">Metal-binding</keyword>
<evidence type="ECO:0000313" key="5">
    <source>
        <dbReference type="EMBL" id="EGD82444.1"/>
    </source>
</evidence>
<dbReference type="InterPro" id="IPR011992">
    <property type="entry name" value="EF-hand-dom_pair"/>
</dbReference>
<dbReference type="PANTHER" id="PTHR10891">
    <property type="entry name" value="EF-HAND CALCIUM-BINDING DOMAIN CONTAINING PROTEIN"/>
    <property type="match status" value="1"/>
</dbReference>
<dbReference type="SMART" id="SM00054">
    <property type="entry name" value="EFh"/>
    <property type="match status" value="3"/>
</dbReference>
<feature type="domain" description="EF-hand" evidence="4">
    <location>
        <begin position="113"/>
        <end position="144"/>
    </location>
</feature>
<keyword evidence="3" id="KW-0106">Calcium</keyword>
<dbReference type="Pfam" id="PF13499">
    <property type="entry name" value="EF-hand_7"/>
    <property type="match status" value="1"/>
</dbReference>
<dbReference type="PROSITE" id="PS50222">
    <property type="entry name" value="EF_HAND_2"/>
    <property type="match status" value="3"/>
</dbReference>
<dbReference type="EMBL" id="GL832961">
    <property type="protein sequence ID" value="EGD82444.1"/>
    <property type="molecule type" value="Genomic_DNA"/>
</dbReference>
<organism evidence="7">
    <name type="scientific">Salpingoeca rosetta (strain ATCC 50818 / BSB-021)</name>
    <dbReference type="NCBI Taxonomy" id="946362"/>
    <lineage>
        <taxon>Eukaryota</taxon>
        <taxon>Choanoflagellata</taxon>
        <taxon>Craspedida</taxon>
        <taxon>Salpingoecidae</taxon>
        <taxon>Salpingoeca</taxon>
    </lineage>
</organism>
<dbReference type="KEGG" id="sre:PTSG_03091"/>
<dbReference type="Gene3D" id="1.10.238.10">
    <property type="entry name" value="EF-hand"/>
    <property type="match status" value="1"/>
</dbReference>
<gene>
    <name evidence="5" type="ORF">PTSG_03091</name>
    <name evidence="6" type="ORF">PTSG_03108</name>
</gene>
<proteinExistence type="predicted"/>
<dbReference type="InterPro" id="IPR002048">
    <property type="entry name" value="EF_hand_dom"/>
</dbReference>
<dbReference type="KEGG" id="sre:PTSG_03108"/>
<accession>F2U478</accession>
<dbReference type="FunFam" id="1.10.238.10:FF:000003">
    <property type="entry name" value="Calmodulin A"/>
    <property type="match status" value="1"/>
</dbReference>
<dbReference type="eggNOG" id="KOG0027">
    <property type="taxonomic scope" value="Eukaryota"/>
</dbReference>
<dbReference type="CDD" id="cd00051">
    <property type="entry name" value="EFh"/>
    <property type="match status" value="1"/>
</dbReference>
<dbReference type="OrthoDB" id="26525at2759"/>
<dbReference type="GeneID" id="16076265"/>
<dbReference type="Pfam" id="PF00036">
    <property type="entry name" value="EF-hand_1"/>
    <property type="match status" value="1"/>
</dbReference>
<dbReference type="InterPro" id="IPR039647">
    <property type="entry name" value="EF_hand_pair_protein_CML-like"/>
</dbReference>
<dbReference type="STRING" id="946362.F2U478"/>
<dbReference type="OMA" id="PEFANCV"/>
<sequence>MDKLSDKQLRDGKLMFAHYDTDHDGKLSLEEAKEALVALGVTVDNIHRFDLRKTGTLELGPFLRAVAQGFETTELTGSHLKLAFADWDTSGEGYITPKQIKHLMQQGGYPPGITEADINELIQVADDNGDGKLSLQEMSQLLMG</sequence>
<evidence type="ECO:0000313" key="7">
    <source>
        <dbReference type="Proteomes" id="UP000007799"/>
    </source>
</evidence>
<evidence type="ECO:0000256" key="2">
    <source>
        <dbReference type="ARBA" id="ARBA00022737"/>
    </source>
</evidence>
<evidence type="ECO:0000313" key="6">
    <source>
        <dbReference type="EMBL" id="EGD82458.1"/>
    </source>
</evidence>
<feature type="domain" description="EF-hand" evidence="4">
    <location>
        <begin position="7"/>
        <end position="42"/>
    </location>
</feature>
<dbReference type="RefSeq" id="XP_004995680.1">
    <property type="nucleotide sequence ID" value="XM_004995623.1"/>
</dbReference>
<dbReference type="GeneID" id="16076281"/>
<protein>
    <recommendedName>
        <fullName evidence="4">EF-hand domain-containing protein</fullName>
    </recommendedName>
</protein>
<dbReference type="Proteomes" id="UP000007799">
    <property type="component" value="Unassembled WGS sequence"/>
</dbReference>
<dbReference type="SUPFAM" id="SSF47473">
    <property type="entry name" value="EF-hand"/>
    <property type="match status" value="1"/>
</dbReference>
<dbReference type="PROSITE" id="PS00018">
    <property type="entry name" value="EF_HAND_1"/>
    <property type="match status" value="1"/>
</dbReference>
<dbReference type="AlphaFoldDB" id="F2U478"/>
<keyword evidence="2" id="KW-0677">Repeat</keyword>
<reference evidence="5" key="1">
    <citation type="submission" date="2009-08" db="EMBL/GenBank/DDBJ databases">
        <title>Annotation of Salpingoeca rosetta.</title>
        <authorList>
            <consortium name="The Broad Institute Genome Sequencing Platform"/>
            <person name="Russ C."/>
            <person name="Cuomo C."/>
            <person name="Burger G."/>
            <person name="Gray M.W."/>
            <person name="Holland P.W.H."/>
            <person name="King N."/>
            <person name="Lang F.B.F."/>
            <person name="Roger A.J."/>
            <person name="Ruiz-Trillo I."/>
            <person name="Young S.K."/>
            <person name="Zeng Q."/>
            <person name="Gargeya S."/>
            <person name="Alvarado L."/>
            <person name="Berlin A."/>
            <person name="Chapman S.B."/>
            <person name="Chen Z."/>
            <person name="Freedman E."/>
            <person name="Gellesch M."/>
            <person name="Goldberg J."/>
            <person name="Griggs A."/>
            <person name="Gujja S."/>
            <person name="Heilman E."/>
            <person name="Heiman D."/>
            <person name="Howarth C."/>
            <person name="Mehta T."/>
            <person name="Neiman D."/>
            <person name="Pearson M."/>
            <person name="Roberts A."/>
            <person name="Saif S."/>
            <person name="Shea T."/>
            <person name="Shenoy N."/>
            <person name="Sisk P."/>
            <person name="Stolte C."/>
            <person name="Sykes S."/>
            <person name="White J."/>
            <person name="Yandava C."/>
            <person name="Haas B."/>
            <person name="Nusbaum C."/>
            <person name="Birren B."/>
        </authorList>
    </citation>
    <scope>NUCLEOTIDE SEQUENCE [LARGE SCALE GENOMIC DNA]</scope>
    <source>
        <strain evidence="5">ATCC 50818</strain>
    </source>
</reference>
<evidence type="ECO:0000256" key="1">
    <source>
        <dbReference type="ARBA" id="ARBA00022723"/>
    </source>
</evidence>
<dbReference type="GO" id="GO:0005509">
    <property type="term" value="F:calcium ion binding"/>
    <property type="evidence" value="ECO:0007669"/>
    <property type="project" value="InterPro"/>
</dbReference>
<dbReference type="RefSeq" id="XP_004995694.1">
    <property type="nucleotide sequence ID" value="XM_004995637.1"/>
</dbReference>
<name>F2U478_SALR5</name>
<dbReference type="EMBL" id="GL832961">
    <property type="protein sequence ID" value="EGD82458.1"/>
    <property type="molecule type" value="Genomic_DNA"/>
</dbReference>
<dbReference type="InterPro" id="IPR018247">
    <property type="entry name" value="EF_Hand_1_Ca_BS"/>
</dbReference>
<evidence type="ECO:0000259" key="4">
    <source>
        <dbReference type="PROSITE" id="PS50222"/>
    </source>
</evidence>
<feature type="domain" description="EF-hand" evidence="4">
    <location>
        <begin position="75"/>
        <end position="110"/>
    </location>
</feature>